<sequence>MADAPRGFAAMDAAQQRKIASLGGKASSGSFDNDPKRASEAGKKGAAAQPTAAKRLGGSHSHRNR</sequence>
<protein>
    <recommendedName>
        <fullName evidence="4">Stress-induced protein</fullName>
    </recommendedName>
</protein>
<dbReference type="HOGENOM" id="CLU_2845409_0_0_11"/>
<dbReference type="InterPro" id="IPR019626">
    <property type="entry name" value="Stress-induced_KGG_rpt"/>
</dbReference>
<dbReference type="RefSeq" id="WP_014985927.1">
    <property type="nucleotide sequence ID" value="NC_018681.1"/>
</dbReference>
<dbReference type="Proteomes" id="UP000006304">
    <property type="component" value="Chromosome"/>
</dbReference>
<dbReference type="STRING" id="1133849.O3I_025605"/>
<organism evidence="2 3">
    <name type="scientific">Nocardia brasiliensis (strain ATCC 700358 / HUJEG-1)</name>
    <dbReference type="NCBI Taxonomy" id="1133849"/>
    <lineage>
        <taxon>Bacteria</taxon>
        <taxon>Bacillati</taxon>
        <taxon>Actinomycetota</taxon>
        <taxon>Actinomycetes</taxon>
        <taxon>Mycobacteriales</taxon>
        <taxon>Nocardiaceae</taxon>
        <taxon>Nocardia</taxon>
    </lineage>
</organism>
<dbReference type="Pfam" id="PF10685">
    <property type="entry name" value="KGG"/>
    <property type="match status" value="1"/>
</dbReference>
<gene>
    <name evidence="2" type="ORF">O3I_025605</name>
</gene>
<dbReference type="EMBL" id="CP003876">
    <property type="protein sequence ID" value="AFU03072.1"/>
    <property type="molecule type" value="Genomic_DNA"/>
</dbReference>
<evidence type="ECO:0000313" key="3">
    <source>
        <dbReference type="Proteomes" id="UP000006304"/>
    </source>
</evidence>
<accession>K0F028</accession>
<feature type="region of interest" description="Disordered" evidence="1">
    <location>
        <begin position="1"/>
        <end position="65"/>
    </location>
</feature>
<reference evidence="2 3" key="1">
    <citation type="journal article" date="2012" name="J. Bacteriol.">
        <title>Complete genome sequence of Nocardia brasiliensis HUJEG-1.</title>
        <authorList>
            <person name="Vera-Cabrera L."/>
            <person name="Ortiz-Lopez R."/>
            <person name="Elizondo-Gonzalez R."/>
            <person name="Perez-Maya A.A."/>
            <person name="Ocampo-Candiani J."/>
        </authorList>
    </citation>
    <scope>NUCLEOTIDE SEQUENCE [LARGE SCALE GENOMIC DNA]</scope>
    <source>
        <strain evidence="3">ATCC 700358</strain>
    </source>
</reference>
<evidence type="ECO:0000313" key="2">
    <source>
        <dbReference type="EMBL" id="AFU03072.1"/>
    </source>
</evidence>
<name>K0F028_NOCB7</name>
<keyword evidence="3" id="KW-1185">Reference proteome</keyword>
<evidence type="ECO:0000256" key="1">
    <source>
        <dbReference type="SAM" id="MobiDB-lite"/>
    </source>
</evidence>
<dbReference type="KEGG" id="nbr:O3I_025605"/>
<proteinExistence type="predicted"/>
<evidence type="ECO:0008006" key="4">
    <source>
        <dbReference type="Google" id="ProtNLM"/>
    </source>
</evidence>
<dbReference type="AlphaFoldDB" id="K0F028"/>
<dbReference type="GeneID" id="80360737"/>
<feature type="compositionally biased region" description="Basic and acidic residues" evidence="1">
    <location>
        <begin position="33"/>
        <end position="43"/>
    </location>
</feature>